<organism evidence="2 3">
    <name type="scientific">Carboxylicivirga linearis</name>
    <dbReference type="NCBI Taxonomy" id="1628157"/>
    <lineage>
        <taxon>Bacteria</taxon>
        <taxon>Pseudomonadati</taxon>
        <taxon>Bacteroidota</taxon>
        <taxon>Bacteroidia</taxon>
        <taxon>Marinilabiliales</taxon>
        <taxon>Marinilabiliaceae</taxon>
        <taxon>Carboxylicivirga</taxon>
    </lineage>
</organism>
<dbReference type="Proteomes" id="UP000708576">
    <property type="component" value="Unassembled WGS sequence"/>
</dbReference>
<comment type="caution">
    <text evidence="2">The sequence shown here is derived from an EMBL/GenBank/DDBJ whole genome shotgun (WGS) entry which is preliminary data.</text>
</comment>
<protein>
    <recommendedName>
        <fullName evidence="4">Hemolysin XhlA</fullName>
    </recommendedName>
</protein>
<feature type="transmembrane region" description="Helical" evidence="1">
    <location>
        <begin position="50"/>
        <end position="69"/>
    </location>
</feature>
<keyword evidence="1" id="KW-0812">Transmembrane</keyword>
<keyword evidence="1" id="KW-1133">Transmembrane helix</keyword>
<accession>A0ABS5K0R9</accession>
<evidence type="ECO:0008006" key="4">
    <source>
        <dbReference type="Google" id="ProtNLM"/>
    </source>
</evidence>
<reference evidence="2 3" key="1">
    <citation type="journal article" date="2015" name="Int. J. Syst. Evol. Microbiol.">
        <title>Carboxylicivirga linearis sp. nov., isolated from a sea cucumber culture pond.</title>
        <authorList>
            <person name="Wang F.Q."/>
            <person name="Zhou Y.X."/>
            <person name="Lin X.Z."/>
            <person name="Chen G.J."/>
            <person name="Du Z.J."/>
        </authorList>
    </citation>
    <scope>NUCLEOTIDE SEQUENCE [LARGE SCALE GENOMIC DNA]</scope>
    <source>
        <strain evidence="2 3">FB218</strain>
    </source>
</reference>
<name>A0ABS5K0R9_9BACT</name>
<keyword evidence="3" id="KW-1185">Reference proteome</keyword>
<gene>
    <name evidence="2" type="ORF">KEM10_20630</name>
</gene>
<keyword evidence="1" id="KW-0472">Membrane</keyword>
<evidence type="ECO:0000313" key="3">
    <source>
        <dbReference type="Proteomes" id="UP000708576"/>
    </source>
</evidence>
<evidence type="ECO:0000313" key="2">
    <source>
        <dbReference type="EMBL" id="MBS2100705.1"/>
    </source>
</evidence>
<evidence type="ECO:0000256" key="1">
    <source>
        <dbReference type="SAM" id="Phobius"/>
    </source>
</evidence>
<sequence>MSKLTQRELLILLNERVGALSKKMDEVGTDHQKLRERVGTIETRHKTVSALWGAVGVVITIFLNAFKIFK</sequence>
<proteinExistence type="predicted"/>
<dbReference type="EMBL" id="JAGUCO010000027">
    <property type="protein sequence ID" value="MBS2100705.1"/>
    <property type="molecule type" value="Genomic_DNA"/>
</dbReference>
<dbReference type="RefSeq" id="WP_212219076.1">
    <property type="nucleotide sequence ID" value="NZ_JAGUCO010000027.1"/>
</dbReference>